<accession>A0ABU7GYG4</accession>
<dbReference type="Proteomes" id="UP001337681">
    <property type="component" value="Unassembled WGS sequence"/>
</dbReference>
<dbReference type="RefSeq" id="WP_330144992.1">
    <property type="nucleotide sequence ID" value="NZ_JAZDQU010000001.1"/>
</dbReference>
<gene>
    <name evidence="1" type="ORF">VRU49_01460</name>
</gene>
<organism evidence="1 2">
    <name type="scientific">Pedobacter flavus</name>
    <dbReference type="NCBI Taxonomy" id="3113906"/>
    <lineage>
        <taxon>Bacteria</taxon>
        <taxon>Pseudomonadati</taxon>
        <taxon>Bacteroidota</taxon>
        <taxon>Sphingobacteriia</taxon>
        <taxon>Sphingobacteriales</taxon>
        <taxon>Sphingobacteriaceae</taxon>
        <taxon>Pedobacter</taxon>
    </lineage>
</organism>
<proteinExistence type="predicted"/>
<reference evidence="1 2" key="1">
    <citation type="submission" date="2024-01" db="EMBL/GenBank/DDBJ databases">
        <title>Pedobacter sp. nov., isolated from oil-contaminated soil.</title>
        <authorList>
            <person name="Le N.T.T."/>
        </authorList>
    </citation>
    <scope>NUCLEOTIDE SEQUENCE [LARGE SCALE GENOMIC DNA]</scope>
    <source>
        <strain evidence="1 2">VNH31</strain>
    </source>
</reference>
<dbReference type="EMBL" id="JAZDQU010000001">
    <property type="protein sequence ID" value="MEE1884074.1"/>
    <property type="molecule type" value="Genomic_DNA"/>
</dbReference>
<name>A0ABU7GYG4_9SPHI</name>
<evidence type="ECO:0000313" key="2">
    <source>
        <dbReference type="Proteomes" id="UP001337681"/>
    </source>
</evidence>
<comment type="caution">
    <text evidence="1">The sequence shown here is derived from an EMBL/GenBank/DDBJ whole genome shotgun (WGS) entry which is preliminary data.</text>
</comment>
<protein>
    <submittedName>
        <fullName evidence="1">Uncharacterized protein</fullName>
    </submittedName>
</protein>
<evidence type="ECO:0000313" key="1">
    <source>
        <dbReference type="EMBL" id="MEE1884074.1"/>
    </source>
</evidence>
<keyword evidence="2" id="KW-1185">Reference proteome</keyword>
<sequence>MKDLILQDPLSLAAIFNEPIYVIAEDLQEISTETESPKQEFTAPVKDETTVNKSTEIVLNYIGKYEKNILILVSDASNEVSTEDGKVLLKNIIKHLNIGSKDFAILNVHKYTSLSFSVLKEKLNPSIIFSFGIQHEKNIFPIDAPNYFKNDGTEVFMGESLNIMANDVNLKKAFLLTLKNYTQK</sequence>